<sequence length="338" mass="38468">MPLQSESSKIRIPTSPPTIAPYPDNLPRPLWSVMIPTYNCSVLLREAIASVLAQDLGPDLMQIQVVDDASTDDDVKVLVNQLGAGRVEYYRQSENVGSLRNFETCINRARGQLIHLLHGNDRVLAGFYEKLAQLFQQYPEAGAAFSHYAAIDENGVRYPHTTPAPEAKNPGILPNWILRIAERQRTQYVSIAVRRKVYEKLGAFYGTTYGEDWEMWVRIAANYPVAYHPDVLAEYRGHTNSISWAKARSGQIIPDLLQVMERIQQHVPAEHRKRILNLSKQHCANAGVGNAYVLLKESNDWALANSQIKQALALSNHPNIYYHLFKFYIKRILRMKFK</sequence>
<proteinExistence type="predicted"/>
<evidence type="ECO:0000313" key="3">
    <source>
        <dbReference type="Proteomes" id="UP000664144"/>
    </source>
</evidence>
<comment type="caution">
    <text evidence="2">The sequence shown here is derived from an EMBL/GenBank/DDBJ whole genome shotgun (WGS) entry which is preliminary data.</text>
</comment>
<dbReference type="PANTHER" id="PTHR22916:SF3">
    <property type="entry name" value="UDP-GLCNAC:BETAGAL BETA-1,3-N-ACETYLGLUCOSAMINYLTRANSFERASE-LIKE PROTEIN 1"/>
    <property type="match status" value="1"/>
</dbReference>
<dbReference type="Pfam" id="PF00535">
    <property type="entry name" value="Glycos_transf_2"/>
    <property type="match status" value="1"/>
</dbReference>
<evidence type="ECO:0000313" key="2">
    <source>
        <dbReference type="EMBL" id="MBO0359177.1"/>
    </source>
</evidence>
<dbReference type="InterPro" id="IPR001173">
    <property type="entry name" value="Glyco_trans_2-like"/>
</dbReference>
<keyword evidence="3" id="KW-1185">Reference proteome</keyword>
<protein>
    <submittedName>
        <fullName evidence="2">Glycosyltransferase</fullName>
    </submittedName>
</protein>
<dbReference type="AlphaFoldDB" id="A0A939EXV6"/>
<dbReference type="Proteomes" id="UP000664144">
    <property type="component" value="Unassembled WGS sequence"/>
</dbReference>
<name>A0A939EXV6_9BACT</name>
<dbReference type="InterPro" id="IPR029044">
    <property type="entry name" value="Nucleotide-diphossugar_trans"/>
</dbReference>
<dbReference type="SUPFAM" id="SSF53448">
    <property type="entry name" value="Nucleotide-diphospho-sugar transferases"/>
    <property type="match status" value="1"/>
</dbReference>
<organism evidence="2 3">
    <name type="scientific">Hymenobacter telluris</name>
    <dbReference type="NCBI Taxonomy" id="2816474"/>
    <lineage>
        <taxon>Bacteria</taxon>
        <taxon>Pseudomonadati</taxon>
        <taxon>Bacteroidota</taxon>
        <taxon>Cytophagia</taxon>
        <taxon>Cytophagales</taxon>
        <taxon>Hymenobacteraceae</taxon>
        <taxon>Hymenobacter</taxon>
    </lineage>
</organism>
<evidence type="ECO:0000259" key="1">
    <source>
        <dbReference type="Pfam" id="PF00535"/>
    </source>
</evidence>
<dbReference type="GO" id="GO:0016758">
    <property type="term" value="F:hexosyltransferase activity"/>
    <property type="evidence" value="ECO:0007669"/>
    <property type="project" value="UniProtKB-ARBA"/>
</dbReference>
<accession>A0A939EXV6</accession>
<dbReference type="PANTHER" id="PTHR22916">
    <property type="entry name" value="GLYCOSYLTRANSFERASE"/>
    <property type="match status" value="1"/>
</dbReference>
<gene>
    <name evidence="2" type="ORF">J0X19_14545</name>
</gene>
<reference evidence="2" key="1">
    <citation type="submission" date="2021-03" db="EMBL/GenBank/DDBJ databases">
        <authorList>
            <person name="Kim M.K."/>
        </authorList>
    </citation>
    <scope>NUCLEOTIDE SEQUENCE</scope>
    <source>
        <strain evidence="2">BT186</strain>
    </source>
</reference>
<feature type="domain" description="Glycosyltransferase 2-like" evidence="1">
    <location>
        <begin position="32"/>
        <end position="174"/>
    </location>
</feature>
<dbReference type="EMBL" id="JAFLQZ010000009">
    <property type="protein sequence ID" value="MBO0359177.1"/>
    <property type="molecule type" value="Genomic_DNA"/>
</dbReference>
<dbReference type="Gene3D" id="3.90.550.10">
    <property type="entry name" value="Spore Coat Polysaccharide Biosynthesis Protein SpsA, Chain A"/>
    <property type="match status" value="1"/>
</dbReference>